<dbReference type="GeneID" id="55997724"/>
<evidence type="ECO:0000256" key="1">
    <source>
        <dbReference type="ARBA" id="ARBA00001657"/>
    </source>
</evidence>
<feature type="domain" description="Glycoside hydrolase family 31 N-terminal" evidence="9">
    <location>
        <begin position="63"/>
        <end position="212"/>
    </location>
</feature>
<dbReference type="Pfam" id="PF01055">
    <property type="entry name" value="Glyco_hydro_31_2nd"/>
    <property type="match status" value="1"/>
</dbReference>
<protein>
    <recommendedName>
        <fullName evidence="3">alpha-glucosidase</fullName>
        <ecNumber evidence="3">3.2.1.20</ecNumber>
    </recommendedName>
</protein>
<dbReference type="PANTHER" id="PTHR22762">
    <property type="entry name" value="ALPHA-GLUCOSIDASE"/>
    <property type="match status" value="1"/>
</dbReference>
<dbReference type="CDD" id="cd06602">
    <property type="entry name" value="GH31_MGAM_SI_GAA"/>
    <property type="match status" value="1"/>
</dbReference>
<dbReference type="InterPro" id="IPR025887">
    <property type="entry name" value="Glyco_hydro_31_N_dom"/>
</dbReference>
<evidence type="ECO:0000313" key="11">
    <source>
        <dbReference type="EMBL" id="QKX63075.1"/>
    </source>
</evidence>
<dbReference type="PANTHER" id="PTHR22762:SF95">
    <property type="entry name" value="ALPHA_BETA-GLUCOSIDASE AGDC-RELATED"/>
    <property type="match status" value="1"/>
</dbReference>
<dbReference type="SUPFAM" id="SSF51445">
    <property type="entry name" value="(Trans)glycosidases"/>
    <property type="match status" value="1"/>
</dbReference>
<dbReference type="Pfam" id="PF21365">
    <property type="entry name" value="Glyco_hydro_31_3rd"/>
    <property type="match status" value="1"/>
</dbReference>
<dbReference type="InterPro" id="IPR000322">
    <property type="entry name" value="Glyco_hydro_31_TIM"/>
</dbReference>
<feature type="domain" description="Glycosyl hydrolase family 31 C-terminal" evidence="10">
    <location>
        <begin position="677"/>
        <end position="771"/>
    </location>
</feature>
<dbReference type="SUPFAM" id="SSF74650">
    <property type="entry name" value="Galactose mutarotase-like"/>
    <property type="match status" value="1"/>
</dbReference>
<dbReference type="SUPFAM" id="SSF51011">
    <property type="entry name" value="Glycosyl hydrolase domain"/>
    <property type="match status" value="1"/>
</dbReference>
<evidence type="ECO:0000256" key="3">
    <source>
        <dbReference type="ARBA" id="ARBA00012741"/>
    </source>
</evidence>
<evidence type="ECO:0000256" key="6">
    <source>
        <dbReference type="RuleBase" id="RU361185"/>
    </source>
</evidence>
<dbReference type="AlphaFoldDB" id="A0A7H8RC64"/>
<dbReference type="GO" id="GO:0030246">
    <property type="term" value="F:carbohydrate binding"/>
    <property type="evidence" value="ECO:0007669"/>
    <property type="project" value="InterPro"/>
</dbReference>
<keyword evidence="7" id="KW-0732">Signal</keyword>
<evidence type="ECO:0000313" key="12">
    <source>
        <dbReference type="Proteomes" id="UP000509510"/>
    </source>
</evidence>
<keyword evidence="12" id="KW-1185">Reference proteome</keyword>
<evidence type="ECO:0000256" key="7">
    <source>
        <dbReference type="SAM" id="SignalP"/>
    </source>
</evidence>
<dbReference type="GO" id="GO:0005975">
    <property type="term" value="P:carbohydrate metabolic process"/>
    <property type="evidence" value="ECO:0007669"/>
    <property type="project" value="InterPro"/>
</dbReference>
<keyword evidence="4 6" id="KW-0378">Hydrolase</keyword>
<evidence type="ECO:0000256" key="2">
    <source>
        <dbReference type="ARBA" id="ARBA00007806"/>
    </source>
</evidence>
<comment type="similarity">
    <text evidence="2 6">Belongs to the glycosyl hydrolase 31 family.</text>
</comment>
<evidence type="ECO:0000259" key="9">
    <source>
        <dbReference type="Pfam" id="PF13802"/>
    </source>
</evidence>
<dbReference type="OrthoDB" id="5839090at2759"/>
<dbReference type="Pfam" id="PF13802">
    <property type="entry name" value="Gal_mutarotas_2"/>
    <property type="match status" value="1"/>
</dbReference>
<evidence type="ECO:0000256" key="5">
    <source>
        <dbReference type="ARBA" id="ARBA00023295"/>
    </source>
</evidence>
<dbReference type="InterPro" id="IPR013780">
    <property type="entry name" value="Glyco_hydro_b"/>
</dbReference>
<feature type="domain" description="Glycoside hydrolase family 31 TIM barrel" evidence="8">
    <location>
        <begin position="261"/>
        <end position="665"/>
    </location>
</feature>
<dbReference type="InterPro" id="IPR030458">
    <property type="entry name" value="Glyco_hydro_31_AS"/>
</dbReference>
<dbReference type="Proteomes" id="UP000509510">
    <property type="component" value="Chromosome V"/>
</dbReference>
<dbReference type="Gene3D" id="2.60.40.1760">
    <property type="entry name" value="glycosyl hydrolase (family 31)"/>
    <property type="match status" value="1"/>
</dbReference>
<sequence>MRGGYFLLGLATAAAAASVDSCPGYNAGAILSSRSSLTADLSLAGDVCNVYGDDLDNLRLLVEYQTDSRLHVKIYDADEQVYQIPSSVLETPSGQHGSSSSSSDLVFSYTTNPFTFAIQRRSTQETLFNASGLIFESQYVRLRTSLPENPNIYGLGEDSDSFKRQTVDYTRPLWNRGAAFLPPLQSLYSSHPIYIEMRDGQAHGVFLSNSNGMDIKINKTTQDGQYLEYNTIGGVLDFYFLSGPAPADVARQYAGVVGTPAEQSYWTYGFHQCKYGYEDVMMVAEVVYNYSQANIPLETMWTDIDYMDLRRPWTLDPERFPLHKMQELVTYLHDHQQQYILMVDPPISINDTSLYATAKEKGLFMKWDNGSDFVATMWSGAASYVDFFNPNAMDFWSGQIGSFFDDESGVGVDGMWIDMNEPANFCTYPCSNPIQIAIEGGIPPAPPAVRTTWDSLPGFPADFQPPSTSSRRLSTRSTGNMTGLSGRNFANPPYIPATGDGTLNAGTVYPEVRQYDDYTMYDTHNLYASQMIAHSRQGLLDRRSSERPFIITRSSFAGDGAKTGKWTGDNASTWANYLLSIVQHMEFASIFQMPMIGTDVCGFNDNTTETLCARWAMLGAWYPFYRNHADISSNFQEFYRWPLVAAAAQKAIATRFQLLDYFYTAFHQQTVDGSPTTIIPLFFQYPNDANTLDISYQFFFGPSILVSPVTEESPSATATATDSQSATLYLPDDLFYDFWTGEKVVGTGSQITVDNVTYTDIPVHVRGGSVIALRSDADKANTTAQLRTHDFELLIAPDTNGQATGSLYLDDGKSVNPSFSSEIGFTFDNGQLSVNGTFGFQTSCQVIRARVMGTSSTKSSNGFSSYTTLKKGLNEGWEAKINQ</sequence>
<dbReference type="KEGG" id="trg:TRUGW13939_10243"/>
<proteinExistence type="inferred from homology"/>
<dbReference type="InterPro" id="IPR048395">
    <property type="entry name" value="Glyco_hydro_31_C"/>
</dbReference>
<dbReference type="RefSeq" id="XP_035349249.1">
    <property type="nucleotide sequence ID" value="XM_035493356.1"/>
</dbReference>
<dbReference type="PROSITE" id="PS00129">
    <property type="entry name" value="GLYCOSYL_HYDROL_F31_1"/>
    <property type="match status" value="1"/>
</dbReference>
<evidence type="ECO:0000259" key="8">
    <source>
        <dbReference type="Pfam" id="PF01055"/>
    </source>
</evidence>
<accession>A0A7H8RC64</accession>
<dbReference type="EMBL" id="CP055902">
    <property type="protein sequence ID" value="QKX63075.1"/>
    <property type="molecule type" value="Genomic_DNA"/>
</dbReference>
<dbReference type="CDD" id="cd14752">
    <property type="entry name" value="GH31_N"/>
    <property type="match status" value="1"/>
</dbReference>
<gene>
    <name evidence="11" type="ORF">TRUGW13939_10243</name>
</gene>
<dbReference type="GO" id="GO:0004558">
    <property type="term" value="F:alpha-1,4-glucosidase activity"/>
    <property type="evidence" value="ECO:0007669"/>
    <property type="project" value="UniProtKB-EC"/>
</dbReference>
<dbReference type="InterPro" id="IPR017853">
    <property type="entry name" value="GH"/>
</dbReference>
<feature type="chain" id="PRO_5028877493" description="alpha-glucosidase" evidence="7">
    <location>
        <begin position="17"/>
        <end position="883"/>
    </location>
</feature>
<keyword evidence="5 6" id="KW-0326">Glycosidase</keyword>
<feature type="signal peptide" evidence="7">
    <location>
        <begin position="1"/>
        <end position="16"/>
    </location>
</feature>
<dbReference type="Gene3D" id="2.60.40.1180">
    <property type="entry name" value="Golgi alpha-mannosidase II"/>
    <property type="match status" value="2"/>
</dbReference>
<reference evidence="12" key="1">
    <citation type="submission" date="2020-06" db="EMBL/GenBank/DDBJ databases">
        <title>A chromosome-scale genome assembly of Talaromyces rugulosus W13939.</title>
        <authorList>
            <person name="Wang B."/>
            <person name="Guo L."/>
            <person name="Ye K."/>
            <person name="Wang L."/>
        </authorList>
    </citation>
    <scope>NUCLEOTIDE SEQUENCE [LARGE SCALE GENOMIC DNA]</scope>
    <source>
        <strain evidence="12">W13939</strain>
    </source>
</reference>
<name>A0A7H8RC64_TALRU</name>
<comment type="catalytic activity">
    <reaction evidence="1">
        <text>Hydrolysis of terminal, non-reducing (1-&gt;4)-linked alpha-D-glucose residues with release of alpha-D-glucose.</text>
        <dbReference type="EC" id="3.2.1.20"/>
    </reaction>
</comment>
<dbReference type="InterPro" id="IPR011013">
    <property type="entry name" value="Gal_mutarotase_sf_dom"/>
</dbReference>
<evidence type="ECO:0000259" key="10">
    <source>
        <dbReference type="Pfam" id="PF21365"/>
    </source>
</evidence>
<organism evidence="11 12">
    <name type="scientific">Talaromyces rugulosus</name>
    <name type="common">Penicillium rugulosum</name>
    <dbReference type="NCBI Taxonomy" id="121627"/>
    <lineage>
        <taxon>Eukaryota</taxon>
        <taxon>Fungi</taxon>
        <taxon>Dikarya</taxon>
        <taxon>Ascomycota</taxon>
        <taxon>Pezizomycotina</taxon>
        <taxon>Eurotiomycetes</taxon>
        <taxon>Eurotiomycetidae</taxon>
        <taxon>Eurotiales</taxon>
        <taxon>Trichocomaceae</taxon>
        <taxon>Talaromyces</taxon>
        <taxon>Talaromyces sect. Islandici</taxon>
    </lineage>
</organism>
<dbReference type="EC" id="3.2.1.20" evidence="3"/>
<dbReference type="Gene3D" id="3.20.20.80">
    <property type="entry name" value="Glycosidases"/>
    <property type="match status" value="1"/>
</dbReference>
<evidence type="ECO:0000256" key="4">
    <source>
        <dbReference type="ARBA" id="ARBA00022801"/>
    </source>
</evidence>